<evidence type="ECO:0000256" key="7">
    <source>
        <dbReference type="ARBA" id="ARBA00023136"/>
    </source>
</evidence>
<dbReference type="InterPro" id="IPR017871">
    <property type="entry name" value="ABC_transporter-like_CS"/>
</dbReference>
<proteinExistence type="inferred from homology"/>
<dbReference type="RefSeq" id="WP_309391827.1">
    <property type="nucleotide sequence ID" value="NZ_JADBEO010000021.1"/>
</dbReference>
<dbReference type="EMBL" id="JADBEO010000021">
    <property type="protein sequence ID" value="MDR4307199.1"/>
    <property type="molecule type" value="Genomic_DNA"/>
</dbReference>
<comment type="similarity">
    <text evidence="2">Belongs to the ABC transporter superfamily.</text>
</comment>
<feature type="domain" description="ABC transporter" evidence="9">
    <location>
        <begin position="368"/>
        <end position="601"/>
    </location>
</feature>
<feature type="domain" description="ABC transmembrane type-1" evidence="10">
    <location>
        <begin position="51"/>
        <end position="334"/>
    </location>
</feature>
<dbReference type="PANTHER" id="PTHR24221:SF632">
    <property type="entry name" value="ATP-DEPENDENT LIPID A-CORE FLIPPASE"/>
    <property type="match status" value="1"/>
</dbReference>
<dbReference type="PROSITE" id="PS50893">
    <property type="entry name" value="ABC_TRANSPORTER_2"/>
    <property type="match status" value="1"/>
</dbReference>
<evidence type="ECO:0000259" key="10">
    <source>
        <dbReference type="PROSITE" id="PS50929"/>
    </source>
</evidence>
<dbReference type="Gene3D" id="3.40.50.300">
    <property type="entry name" value="P-loop containing nucleotide triphosphate hydrolases"/>
    <property type="match status" value="1"/>
</dbReference>
<evidence type="ECO:0000256" key="2">
    <source>
        <dbReference type="ARBA" id="ARBA00005417"/>
    </source>
</evidence>
<evidence type="ECO:0000256" key="3">
    <source>
        <dbReference type="ARBA" id="ARBA00022692"/>
    </source>
</evidence>
<feature type="transmembrane region" description="Helical" evidence="8">
    <location>
        <begin position="87"/>
        <end position="106"/>
    </location>
</feature>
<accession>A0ABU1DGE6</accession>
<keyword evidence="3 8" id="KW-0812">Transmembrane</keyword>
<sequence>MSVAQTADEIRAEAPAAAAHTKSRDDGLAAALASPLAFLWRYVRLWPGHFIALTSVVFAASLAGVASQYGMKLLVDAMAAPPAGNVAVWYALAFFVGLFALEAALWRVSGWLGCRTSVGVGVDVRLDLLNYATGHPMRFFQEQRAGSLGHRITSTAGDFGAMINKLTWNVAPPVVNFFGAFVIFLTIDAAMALALAGFAAAITLGLYVFSVRGRPLHRRYAEHAGHVGGEMVDLLSNIWAVKAFAAGARERARLRSSFDAEAEAQRRSWMFTEKARVLHDVLLWIMAGGMLVWAIVKWQAGAASGGDVVVISTLVFRILHGSRDLALALVEIEQHVNYLAETLRVLGAPHEVVDAPAARPFAPAGGAVRFENVTFAYGGPRPVLKGFSLDIPAGQKVGVVGPSGAGKSTIIHLVQRLHDVERGRVLIDGQDARTLTQESLRSAIAVVPQEISLFHRSVMENIRFGRPDASEDDVRAAAAAAQCGFIDDLPEGYDTIVGDRGAKLSGGQRQRVGIARAILKDAPIVILDEATSALDTESEIEVQRALDRLTADRTVIAVAHRLSTLSSFDRIVVLIDGAVAEDGSIEELIVKDGVFARMSRLQVRGISVDVALEETR</sequence>
<evidence type="ECO:0000313" key="11">
    <source>
        <dbReference type="EMBL" id="MDR4307199.1"/>
    </source>
</evidence>
<comment type="subcellular location">
    <subcellularLocation>
        <location evidence="1">Cell membrane</location>
        <topology evidence="1">Multi-pass membrane protein</topology>
    </subcellularLocation>
</comment>
<keyword evidence="5 11" id="KW-0067">ATP-binding</keyword>
<dbReference type="GO" id="GO:0005524">
    <property type="term" value="F:ATP binding"/>
    <property type="evidence" value="ECO:0007669"/>
    <property type="project" value="UniProtKB-KW"/>
</dbReference>
<dbReference type="InterPro" id="IPR039421">
    <property type="entry name" value="Type_1_exporter"/>
</dbReference>
<dbReference type="PANTHER" id="PTHR24221">
    <property type="entry name" value="ATP-BINDING CASSETTE SUB-FAMILY B"/>
    <property type="match status" value="1"/>
</dbReference>
<evidence type="ECO:0000256" key="6">
    <source>
        <dbReference type="ARBA" id="ARBA00022989"/>
    </source>
</evidence>
<dbReference type="Pfam" id="PF00664">
    <property type="entry name" value="ABC_membrane"/>
    <property type="match status" value="1"/>
</dbReference>
<dbReference type="SUPFAM" id="SSF90123">
    <property type="entry name" value="ABC transporter transmembrane region"/>
    <property type="match status" value="1"/>
</dbReference>
<dbReference type="PROSITE" id="PS50929">
    <property type="entry name" value="ABC_TM1F"/>
    <property type="match status" value="1"/>
</dbReference>
<dbReference type="SMART" id="SM00382">
    <property type="entry name" value="AAA"/>
    <property type="match status" value="1"/>
</dbReference>
<dbReference type="PROSITE" id="PS00211">
    <property type="entry name" value="ABC_TRANSPORTER_1"/>
    <property type="match status" value="1"/>
</dbReference>
<dbReference type="Pfam" id="PF00005">
    <property type="entry name" value="ABC_tran"/>
    <property type="match status" value="1"/>
</dbReference>
<feature type="transmembrane region" description="Helical" evidence="8">
    <location>
        <begin position="177"/>
        <end position="209"/>
    </location>
</feature>
<dbReference type="SUPFAM" id="SSF52540">
    <property type="entry name" value="P-loop containing nucleoside triphosphate hydrolases"/>
    <property type="match status" value="1"/>
</dbReference>
<dbReference type="InterPro" id="IPR036640">
    <property type="entry name" value="ABC1_TM_sf"/>
</dbReference>
<evidence type="ECO:0000256" key="1">
    <source>
        <dbReference type="ARBA" id="ARBA00004651"/>
    </source>
</evidence>
<keyword evidence="12" id="KW-1185">Reference proteome</keyword>
<gene>
    <name evidence="11" type="ORF">IHQ68_11275</name>
</gene>
<organism evidence="11 12">
    <name type="scientific">Chelatococcus sambhunathii</name>
    <dbReference type="NCBI Taxonomy" id="363953"/>
    <lineage>
        <taxon>Bacteria</taxon>
        <taxon>Pseudomonadati</taxon>
        <taxon>Pseudomonadota</taxon>
        <taxon>Alphaproteobacteria</taxon>
        <taxon>Hyphomicrobiales</taxon>
        <taxon>Chelatococcaceae</taxon>
        <taxon>Chelatococcus</taxon>
    </lineage>
</organism>
<keyword evidence="6 8" id="KW-1133">Transmembrane helix</keyword>
<comment type="caution">
    <text evidence="11">The sequence shown here is derived from an EMBL/GenBank/DDBJ whole genome shotgun (WGS) entry which is preliminary data.</text>
</comment>
<evidence type="ECO:0000259" key="9">
    <source>
        <dbReference type="PROSITE" id="PS50893"/>
    </source>
</evidence>
<dbReference type="InterPro" id="IPR003439">
    <property type="entry name" value="ABC_transporter-like_ATP-bd"/>
</dbReference>
<evidence type="ECO:0000313" key="12">
    <source>
        <dbReference type="Proteomes" id="UP001181622"/>
    </source>
</evidence>
<keyword evidence="4" id="KW-0547">Nucleotide-binding</keyword>
<dbReference type="Gene3D" id="1.20.1560.10">
    <property type="entry name" value="ABC transporter type 1, transmembrane domain"/>
    <property type="match status" value="1"/>
</dbReference>
<dbReference type="CDD" id="cd07346">
    <property type="entry name" value="ABC_6TM_exporters"/>
    <property type="match status" value="1"/>
</dbReference>
<evidence type="ECO:0000256" key="4">
    <source>
        <dbReference type="ARBA" id="ARBA00022741"/>
    </source>
</evidence>
<dbReference type="InterPro" id="IPR011527">
    <property type="entry name" value="ABC1_TM_dom"/>
</dbReference>
<feature type="transmembrane region" description="Helical" evidence="8">
    <location>
        <begin position="277"/>
        <end position="296"/>
    </location>
</feature>
<keyword evidence="7 8" id="KW-0472">Membrane</keyword>
<name>A0ABU1DGE6_9HYPH</name>
<feature type="transmembrane region" description="Helical" evidence="8">
    <location>
        <begin position="46"/>
        <end position="66"/>
    </location>
</feature>
<dbReference type="InterPro" id="IPR027417">
    <property type="entry name" value="P-loop_NTPase"/>
</dbReference>
<dbReference type="Proteomes" id="UP001181622">
    <property type="component" value="Unassembled WGS sequence"/>
</dbReference>
<evidence type="ECO:0000256" key="5">
    <source>
        <dbReference type="ARBA" id="ARBA00022840"/>
    </source>
</evidence>
<evidence type="ECO:0000256" key="8">
    <source>
        <dbReference type="SAM" id="Phobius"/>
    </source>
</evidence>
<protein>
    <submittedName>
        <fullName evidence="11">ABC transporter ATP-binding protein</fullName>
    </submittedName>
</protein>
<dbReference type="InterPro" id="IPR003593">
    <property type="entry name" value="AAA+_ATPase"/>
</dbReference>
<reference evidence="11" key="1">
    <citation type="submission" date="2020-10" db="EMBL/GenBank/DDBJ databases">
        <authorList>
            <person name="Abbas A."/>
            <person name="Razzaq R."/>
            <person name="Waqas M."/>
            <person name="Abbas N."/>
            <person name="Nielsen T.K."/>
            <person name="Hansen L.H."/>
            <person name="Hussain S."/>
            <person name="Shahid M."/>
        </authorList>
    </citation>
    <scope>NUCLEOTIDE SEQUENCE</scope>
    <source>
        <strain evidence="11">S14</strain>
    </source>
</reference>